<dbReference type="InterPro" id="IPR045054">
    <property type="entry name" value="P4HA-like"/>
</dbReference>
<dbReference type="GO" id="GO:0004656">
    <property type="term" value="F:procollagen-proline 4-dioxygenase activity"/>
    <property type="evidence" value="ECO:0007669"/>
    <property type="project" value="UniProtKB-EC"/>
</dbReference>
<comment type="similarity">
    <text evidence="4">Belongs to the P4HA family.</text>
</comment>
<dbReference type="FunFam" id="2.60.120.620:FF:000001">
    <property type="entry name" value="Prolyl 4-hydroxylase subunit alpha 2"/>
    <property type="match status" value="1"/>
</dbReference>
<dbReference type="OrthoDB" id="420380at2759"/>
<evidence type="ECO:0000256" key="10">
    <source>
        <dbReference type="ARBA" id="ARBA00023002"/>
    </source>
</evidence>
<feature type="domain" description="Fe2OG dioxygenase" evidence="14">
    <location>
        <begin position="409"/>
        <end position="515"/>
    </location>
</feature>
<evidence type="ECO:0000256" key="12">
    <source>
        <dbReference type="ARBA" id="ARBA00023180"/>
    </source>
</evidence>
<feature type="chain" id="PRO_5012947935" description="procollagen-proline 4-dioxygenase" evidence="13">
    <location>
        <begin position="21"/>
        <end position="530"/>
    </location>
</feature>
<name>A0A2B4RTL2_STYPI</name>
<dbReference type="GO" id="GO:0005788">
    <property type="term" value="C:endoplasmic reticulum lumen"/>
    <property type="evidence" value="ECO:0007669"/>
    <property type="project" value="UniProtKB-SubCell"/>
</dbReference>
<keyword evidence="7" id="KW-0256">Endoplasmic reticulum</keyword>
<dbReference type="SMART" id="SM00702">
    <property type="entry name" value="P4Hc"/>
    <property type="match status" value="1"/>
</dbReference>
<evidence type="ECO:0000256" key="3">
    <source>
        <dbReference type="ARBA" id="ARBA00004319"/>
    </source>
</evidence>
<dbReference type="InterPro" id="IPR059068">
    <property type="entry name" value="TPR_P4H"/>
</dbReference>
<evidence type="ECO:0000256" key="1">
    <source>
        <dbReference type="ARBA" id="ARBA00001961"/>
    </source>
</evidence>
<evidence type="ECO:0000256" key="8">
    <source>
        <dbReference type="ARBA" id="ARBA00022896"/>
    </source>
</evidence>
<dbReference type="Proteomes" id="UP000225706">
    <property type="component" value="Unassembled WGS sequence"/>
</dbReference>
<reference evidence="16" key="1">
    <citation type="journal article" date="2017" name="bioRxiv">
        <title>Comparative analysis of the genomes of Stylophora pistillata and Acropora digitifera provides evidence for extensive differences between species of corals.</title>
        <authorList>
            <person name="Voolstra C.R."/>
            <person name="Li Y."/>
            <person name="Liew Y.J."/>
            <person name="Baumgarten S."/>
            <person name="Zoccola D."/>
            <person name="Flot J.-F."/>
            <person name="Tambutte S."/>
            <person name="Allemand D."/>
            <person name="Aranda M."/>
        </authorList>
    </citation>
    <scope>NUCLEOTIDE SEQUENCE [LARGE SCALE GENOMIC DNA]</scope>
</reference>
<dbReference type="EC" id="1.14.11.2" evidence="5"/>
<evidence type="ECO:0000256" key="7">
    <source>
        <dbReference type="ARBA" id="ARBA00022824"/>
    </source>
</evidence>
<keyword evidence="9" id="KW-0223">Dioxygenase</keyword>
<dbReference type="PANTHER" id="PTHR10869">
    <property type="entry name" value="PROLYL 4-HYDROXYLASE ALPHA SUBUNIT"/>
    <property type="match status" value="1"/>
</dbReference>
<comment type="subcellular location">
    <subcellularLocation>
        <location evidence="3">Endoplasmic reticulum lumen</location>
    </subcellularLocation>
</comment>
<dbReference type="EMBL" id="LSMT01000340">
    <property type="protein sequence ID" value="PFX19890.1"/>
    <property type="molecule type" value="Genomic_DNA"/>
</dbReference>
<evidence type="ECO:0000256" key="5">
    <source>
        <dbReference type="ARBA" id="ARBA00012269"/>
    </source>
</evidence>
<evidence type="ECO:0000313" key="15">
    <source>
        <dbReference type="EMBL" id="PFX19890.1"/>
    </source>
</evidence>
<dbReference type="Pfam" id="PF13640">
    <property type="entry name" value="2OG-FeII_Oxy_3"/>
    <property type="match status" value="1"/>
</dbReference>
<dbReference type="SUPFAM" id="SSF48452">
    <property type="entry name" value="TPR-like"/>
    <property type="match status" value="1"/>
</dbReference>
<evidence type="ECO:0000256" key="6">
    <source>
        <dbReference type="ARBA" id="ARBA00022723"/>
    </source>
</evidence>
<evidence type="ECO:0000256" key="13">
    <source>
        <dbReference type="SAM" id="SignalP"/>
    </source>
</evidence>
<comment type="cofactor">
    <cofactor evidence="1">
        <name>L-ascorbate</name>
        <dbReference type="ChEBI" id="CHEBI:38290"/>
    </cofactor>
</comment>
<accession>A0A2B4RTL2</accession>
<dbReference type="GO" id="GO:0005506">
    <property type="term" value="F:iron ion binding"/>
    <property type="evidence" value="ECO:0007669"/>
    <property type="project" value="InterPro"/>
</dbReference>
<keyword evidence="13" id="KW-0732">Signal</keyword>
<evidence type="ECO:0000256" key="9">
    <source>
        <dbReference type="ARBA" id="ARBA00022964"/>
    </source>
</evidence>
<feature type="signal peptide" evidence="13">
    <location>
        <begin position="1"/>
        <end position="20"/>
    </location>
</feature>
<dbReference type="AlphaFoldDB" id="A0A2B4RTL2"/>
<dbReference type="InterPro" id="IPR005123">
    <property type="entry name" value="Oxoglu/Fe-dep_dioxygenase_dom"/>
</dbReference>
<dbReference type="InterPro" id="IPR013547">
    <property type="entry name" value="P4H_N"/>
</dbReference>
<dbReference type="STRING" id="50429.A0A2B4RTL2"/>
<dbReference type="PANTHER" id="PTHR10869:SF244">
    <property type="entry name" value="PROLYL 4-HYDROXYLASE SUBUNIT ALPHA-2"/>
    <property type="match status" value="1"/>
</dbReference>
<keyword evidence="11" id="KW-0408">Iron</keyword>
<dbReference type="GO" id="GO:0031418">
    <property type="term" value="F:L-ascorbic acid binding"/>
    <property type="evidence" value="ECO:0007669"/>
    <property type="project" value="UniProtKB-KW"/>
</dbReference>
<dbReference type="Gene3D" id="6.10.140.1460">
    <property type="match status" value="1"/>
</dbReference>
<dbReference type="Gene3D" id="1.25.40.10">
    <property type="entry name" value="Tetratricopeptide repeat domain"/>
    <property type="match status" value="1"/>
</dbReference>
<sequence length="530" mass="60535">MGTRRWFVILLLSLFHSLYRRRFFVEGDSFASIAQMEQIVNLEMTLSESLERFVELEKSRLDKVKQFSTSVKEAMNQVKIEGPKSLENPATSYAVIKRFANGWTELGNFLEKDYSNDLRNLLQSNKWQFPTHNEDLLGAMAALFRLQDTYNISAVDMADNNIIGCGAAPKLLAEDCFDLGTVAYQAGRYTQAREWLSLAETFIHKGRHDGAVNRTEVVEYLAWIEYVKGNPERALNLTLEILQLVPHNKQAKENVMHYREMVEQGTRDTHDQIKAKEEEINTNTFKSGKYATLCRGDTSQSTPQGDLNCWYHGQKSPLLLLRPIKVEMVWRKPELLIFRDLLSTKEAERIKELATPKLQRATVFNRQTGKLENADYRVSKSAWLESWDDEVIATVNRRIGAATGLEMDTAEPLQIANYGMAGQYEFHHDFGDPGSPLDLSPNGNRIATVLIYLNDVSRGGYTVFTRAKTYVSPTMGDAAFWYNLKRSGEGDYETEHAACPVLCGNKWVANKWLHIRGQEFRRKCSLNPKE</sequence>
<comment type="caution">
    <text evidence="15">The sequence shown here is derived from an EMBL/GenBank/DDBJ whole genome shotgun (WGS) entry which is preliminary data.</text>
</comment>
<keyword evidence="12" id="KW-0325">Glycoprotein</keyword>
<evidence type="ECO:0000256" key="11">
    <source>
        <dbReference type="ARBA" id="ARBA00023004"/>
    </source>
</evidence>
<keyword evidence="16" id="KW-1185">Reference proteome</keyword>
<evidence type="ECO:0000256" key="2">
    <source>
        <dbReference type="ARBA" id="ARBA00002035"/>
    </source>
</evidence>
<keyword evidence="10" id="KW-0560">Oxidoreductase</keyword>
<proteinExistence type="inferred from homology"/>
<dbReference type="InterPro" id="IPR011990">
    <property type="entry name" value="TPR-like_helical_dom_sf"/>
</dbReference>
<dbReference type="PROSITE" id="PS51471">
    <property type="entry name" value="FE2OG_OXY"/>
    <property type="match status" value="1"/>
</dbReference>
<keyword evidence="6" id="KW-0479">Metal-binding</keyword>
<dbReference type="Pfam" id="PF23558">
    <property type="entry name" value="TPR_P4H"/>
    <property type="match status" value="1"/>
</dbReference>
<evidence type="ECO:0000256" key="4">
    <source>
        <dbReference type="ARBA" id="ARBA00006511"/>
    </source>
</evidence>
<dbReference type="Gene3D" id="2.60.120.620">
    <property type="entry name" value="q2cbj1_9rhob like domain"/>
    <property type="match status" value="1"/>
</dbReference>
<comment type="function">
    <text evidence="2">Catalyzes the post-translational formation of 4-hydroxyproline in -Xaa-Pro-Gly- sequences in collagens and other proteins.</text>
</comment>
<gene>
    <name evidence="15" type="primary">P4HA1</name>
    <name evidence="15" type="ORF">AWC38_SpisGene15685</name>
</gene>
<evidence type="ECO:0000259" key="14">
    <source>
        <dbReference type="PROSITE" id="PS51471"/>
    </source>
</evidence>
<keyword evidence="8" id="KW-0847">Vitamin C</keyword>
<dbReference type="InterPro" id="IPR006620">
    <property type="entry name" value="Pro_4_hyd_alph"/>
</dbReference>
<dbReference type="Pfam" id="PF08336">
    <property type="entry name" value="P4Ha_N"/>
    <property type="match status" value="1"/>
</dbReference>
<organism evidence="15 16">
    <name type="scientific">Stylophora pistillata</name>
    <name type="common">Smooth cauliflower coral</name>
    <dbReference type="NCBI Taxonomy" id="50429"/>
    <lineage>
        <taxon>Eukaryota</taxon>
        <taxon>Metazoa</taxon>
        <taxon>Cnidaria</taxon>
        <taxon>Anthozoa</taxon>
        <taxon>Hexacorallia</taxon>
        <taxon>Scleractinia</taxon>
        <taxon>Astrocoeniina</taxon>
        <taxon>Pocilloporidae</taxon>
        <taxon>Stylophora</taxon>
    </lineage>
</organism>
<protein>
    <recommendedName>
        <fullName evidence="5">procollagen-proline 4-dioxygenase</fullName>
        <ecNumber evidence="5">1.14.11.2</ecNumber>
    </recommendedName>
</protein>
<dbReference type="InterPro" id="IPR044862">
    <property type="entry name" value="Pro_4_hyd_alph_FE2OG_OXY"/>
</dbReference>
<evidence type="ECO:0000313" key="16">
    <source>
        <dbReference type="Proteomes" id="UP000225706"/>
    </source>
</evidence>